<dbReference type="GO" id="GO:0032259">
    <property type="term" value="P:methylation"/>
    <property type="evidence" value="ECO:0007669"/>
    <property type="project" value="UniProtKB-KW"/>
</dbReference>
<dbReference type="PANTHER" id="PTHR43467:SF2">
    <property type="entry name" value="COBALT-PRECORRIN-2 C(20)-METHYLTRANSFERASE"/>
    <property type="match status" value="1"/>
</dbReference>
<dbReference type="InterPro" id="IPR014776">
    <property type="entry name" value="4pyrrole_Mease_sub2"/>
</dbReference>
<keyword evidence="6" id="KW-0949">S-adenosyl-L-methionine</keyword>
<dbReference type="Proteomes" id="UP000005139">
    <property type="component" value="Unassembled WGS sequence"/>
</dbReference>
<dbReference type="GO" id="GO:0009236">
    <property type="term" value="P:cobalamin biosynthetic process"/>
    <property type="evidence" value="ECO:0007669"/>
    <property type="project" value="UniProtKB-UniRule"/>
</dbReference>
<evidence type="ECO:0000256" key="4">
    <source>
        <dbReference type="ARBA" id="ARBA00022603"/>
    </source>
</evidence>
<dbReference type="CDD" id="cd11645">
    <property type="entry name" value="Precorrin_2_C20_MT"/>
    <property type="match status" value="1"/>
</dbReference>
<dbReference type="InterPro" id="IPR012382">
    <property type="entry name" value="CobI/CbiL"/>
</dbReference>
<evidence type="ECO:0000256" key="6">
    <source>
        <dbReference type="ARBA" id="ARBA00022691"/>
    </source>
</evidence>
<comment type="caution">
    <text evidence="9">The sequence shown here is derived from an EMBL/GenBank/DDBJ whole genome shotgun (WGS) entry which is preliminary data.</text>
</comment>
<reference evidence="9 10" key="1">
    <citation type="submission" date="2007-01" db="EMBL/GenBank/DDBJ databases">
        <title>Annotation of the draft genome assembly of Thermosinus carboxydivorans Nor1.</title>
        <authorList>
            <consortium name="US DOE Joint Genome Institute (JGI-ORNL)"/>
            <person name="Larimer F."/>
            <person name="Land M."/>
            <person name="Hauser L."/>
        </authorList>
    </citation>
    <scope>NUCLEOTIDE SEQUENCE [LARGE SCALE GENOMIC DNA]</scope>
    <source>
        <strain evidence="9 10">Nor1</strain>
    </source>
</reference>
<dbReference type="OrthoDB" id="9804789at2"/>
<dbReference type="PIRSF" id="PIRSF036427">
    <property type="entry name" value="Precrrn-2_mtase"/>
    <property type="match status" value="1"/>
</dbReference>
<evidence type="ECO:0000256" key="5">
    <source>
        <dbReference type="ARBA" id="ARBA00022679"/>
    </source>
</evidence>
<feature type="domain" description="Tetrapyrrole methylase" evidence="8">
    <location>
        <begin position="23"/>
        <end position="231"/>
    </location>
</feature>
<dbReference type="PANTHER" id="PTHR43467">
    <property type="entry name" value="COBALT-PRECORRIN-2 C(20)-METHYLTRANSFERASE"/>
    <property type="match status" value="1"/>
</dbReference>
<dbReference type="GO" id="GO:0030788">
    <property type="term" value="F:precorrin-2 C20-methyltransferase activity"/>
    <property type="evidence" value="ECO:0007669"/>
    <property type="project" value="InterPro"/>
</dbReference>
<evidence type="ECO:0000313" key="9">
    <source>
        <dbReference type="EMBL" id="EAX47827.1"/>
    </source>
</evidence>
<dbReference type="SUPFAM" id="SSF53790">
    <property type="entry name" value="Tetrapyrrole methylase"/>
    <property type="match status" value="1"/>
</dbReference>
<evidence type="ECO:0000256" key="7">
    <source>
        <dbReference type="PIRNR" id="PIRNR036427"/>
    </source>
</evidence>
<evidence type="ECO:0000259" key="8">
    <source>
        <dbReference type="Pfam" id="PF00590"/>
    </source>
</evidence>
<dbReference type="InterPro" id="IPR035996">
    <property type="entry name" value="4pyrrol_Methylase_sf"/>
</dbReference>
<keyword evidence="10" id="KW-1185">Reference proteome</keyword>
<sequence>MNLRTSSSEVYRPTVSTAKQRGKLFGIGVGPGAPDLLTLRAIEILKSINVVCIPRSKADNDSLALTVAGKYIPATAEIMEVATPMTRDRQVLEAEWRRGAEKIAAKLNEGLNVAFITIGDAMLFSTYTYLLKKVCQLLPDIEVESVPGITSFAAAAAHLNTALAEGNEKLAIIPAVDDPGQLREVLRLFPNAVLMKVAGQYNEIVDVLTDMGLKDSAVYISRLGYPDQFVTDDLDSMRQKKRDYLSLILVKQGGF</sequence>
<dbReference type="Gene3D" id="3.40.1010.10">
    <property type="entry name" value="Cobalt-precorrin-4 Transmethylase, Domain 1"/>
    <property type="match status" value="1"/>
</dbReference>
<gene>
    <name evidence="9" type="ORF">TcarDRAFT_1516</name>
</gene>
<evidence type="ECO:0000313" key="10">
    <source>
        <dbReference type="Proteomes" id="UP000005139"/>
    </source>
</evidence>
<keyword evidence="5 9" id="KW-0808">Transferase</keyword>
<dbReference type="eggNOG" id="COG2243">
    <property type="taxonomic scope" value="Bacteria"/>
</dbReference>
<reference evidence="9 10" key="2">
    <citation type="submission" date="2007-01" db="EMBL/GenBank/DDBJ databases">
        <title>Sequencing of the draft genome and assembly of Thermosinus carboxydivorans Nor1.</title>
        <authorList>
            <consortium name="US DOE Joint Genome Institute (JGI-PGF)"/>
            <person name="Copeland A."/>
            <person name="Lucas S."/>
            <person name="Lapidus A."/>
            <person name="Barry K."/>
            <person name="Glavina del Rio T."/>
            <person name="Dalin E."/>
            <person name="Tice H."/>
            <person name="Bruce D."/>
            <person name="Pitluck S."/>
            <person name="Richardson P."/>
        </authorList>
    </citation>
    <scope>NUCLEOTIDE SEQUENCE [LARGE SCALE GENOMIC DNA]</scope>
    <source>
        <strain evidence="9 10">Nor1</strain>
    </source>
</reference>
<comment type="similarity">
    <text evidence="2 7">Belongs to the precorrin methyltransferase family.</text>
</comment>
<dbReference type="EMBL" id="AAWL01000006">
    <property type="protein sequence ID" value="EAX47827.1"/>
    <property type="molecule type" value="Genomic_DNA"/>
</dbReference>
<dbReference type="InterPro" id="IPR006364">
    <property type="entry name" value="CobI/CbiL/CobIJ_dom"/>
</dbReference>
<evidence type="ECO:0000256" key="2">
    <source>
        <dbReference type="ARBA" id="ARBA00005879"/>
    </source>
</evidence>
<accession>A1HPX5</accession>
<dbReference type="Gene3D" id="3.30.950.10">
    <property type="entry name" value="Methyltransferase, Cobalt-precorrin-4 Transmethylase, Domain 2"/>
    <property type="match status" value="1"/>
</dbReference>
<name>A1HPX5_9FIRM</name>
<dbReference type="NCBIfam" id="TIGR01467">
    <property type="entry name" value="cobI_cbiL"/>
    <property type="match status" value="1"/>
</dbReference>
<comment type="pathway">
    <text evidence="1">Cofactor biosynthesis; adenosylcobalamin biosynthesis.</text>
</comment>
<keyword evidence="4 9" id="KW-0489">Methyltransferase</keyword>
<dbReference type="AlphaFoldDB" id="A1HPX5"/>
<dbReference type="RefSeq" id="WP_007289087.1">
    <property type="nucleotide sequence ID" value="NZ_AAWL01000006.1"/>
</dbReference>
<dbReference type="Pfam" id="PF00590">
    <property type="entry name" value="TP_methylase"/>
    <property type="match status" value="1"/>
</dbReference>
<dbReference type="InterPro" id="IPR014777">
    <property type="entry name" value="4pyrrole_Mease_sub1"/>
</dbReference>
<evidence type="ECO:0000256" key="3">
    <source>
        <dbReference type="ARBA" id="ARBA00022573"/>
    </source>
</evidence>
<organism evidence="9 10">
    <name type="scientific">Thermosinus carboxydivorans Nor1</name>
    <dbReference type="NCBI Taxonomy" id="401526"/>
    <lineage>
        <taxon>Bacteria</taxon>
        <taxon>Bacillati</taxon>
        <taxon>Bacillota</taxon>
        <taxon>Negativicutes</taxon>
        <taxon>Selenomonadales</taxon>
        <taxon>Sporomusaceae</taxon>
        <taxon>Thermosinus</taxon>
    </lineage>
</organism>
<keyword evidence="3" id="KW-0169">Cobalamin biosynthesis</keyword>
<evidence type="ECO:0000256" key="1">
    <source>
        <dbReference type="ARBA" id="ARBA00004953"/>
    </source>
</evidence>
<protein>
    <submittedName>
        <fullName evidence="9">Precorrin-2 C20-methyltransferase</fullName>
    </submittedName>
</protein>
<dbReference type="InterPro" id="IPR000878">
    <property type="entry name" value="4pyrrol_Mease"/>
</dbReference>
<proteinExistence type="inferred from homology"/>
<dbReference type="UniPathway" id="UPA00148"/>